<reference evidence="2" key="1">
    <citation type="submission" date="2016-10" db="EMBL/GenBank/DDBJ databases">
        <authorList>
            <person name="Varghese N."/>
            <person name="Submissions S."/>
        </authorList>
    </citation>
    <scope>NUCLEOTIDE SEQUENCE [LARGE SCALE GENOMIC DNA]</scope>
    <source>
        <strain evidence="2">DSM 44437</strain>
    </source>
</reference>
<evidence type="ECO:0000313" key="2">
    <source>
        <dbReference type="Proteomes" id="UP000199503"/>
    </source>
</evidence>
<dbReference type="Proteomes" id="UP000199503">
    <property type="component" value="Unassembled WGS sequence"/>
</dbReference>
<evidence type="ECO:0000313" key="1">
    <source>
        <dbReference type="EMBL" id="SER38854.1"/>
    </source>
</evidence>
<accession>A0A1H9NS37</accession>
<sequence>MPDLVRVHLTDGVPMRPLAMPFADRIEIRFGNAFPAVLVVDRDVVPQLRDVLDQGWRALQASAARQEGRHALAEEASDARD</sequence>
<gene>
    <name evidence="1" type="ORF">SAMN04488000_108305</name>
</gene>
<dbReference type="RefSeq" id="WP_143091657.1">
    <property type="nucleotide sequence ID" value="NZ_FOFV01000008.1"/>
</dbReference>
<dbReference type="AlphaFoldDB" id="A0A1H9NS37"/>
<dbReference type="EMBL" id="FOFV01000008">
    <property type="protein sequence ID" value="SER38854.1"/>
    <property type="molecule type" value="Genomic_DNA"/>
</dbReference>
<proteinExistence type="predicted"/>
<dbReference type="OrthoDB" id="3694955at2"/>
<organism evidence="1 2">
    <name type="scientific">Lentzea albida</name>
    <dbReference type="NCBI Taxonomy" id="65499"/>
    <lineage>
        <taxon>Bacteria</taxon>
        <taxon>Bacillati</taxon>
        <taxon>Actinomycetota</taxon>
        <taxon>Actinomycetes</taxon>
        <taxon>Pseudonocardiales</taxon>
        <taxon>Pseudonocardiaceae</taxon>
        <taxon>Lentzea</taxon>
    </lineage>
</organism>
<keyword evidence="2" id="KW-1185">Reference proteome</keyword>
<dbReference type="STRING" id="65499.SAMN04488000_108305"/>
<name>A0A1H9NS37_9PSEU</name>
<protein>
    <submittedName>
        <fullName evidence="1">Uncharacterized protein</fullName>
    </submittedName>
</protein>